<dbReference type="PANTHER" id="PTHR43190:SF3">
    <property type="entry name" value="N-ACETYL-D-GLUCOSAMINE KINASE"/>
    <property type="match status" value="1"/>
</dbReference>
<dbReference type="PANTHER" id="PTHR43190">
    <property type="entry name" value="N-ACETYL-D-GLUCOSAMINE KINASE"/>
    <property type="match status" value="1"/>
</dbReference>
<dbReference type="InterPro" id="IPR002731">
    <property type="entry name" value="ATPase_BadF"/>
</dbReference>
<dbReference type="InterPro" id="IPR052519">
    <property type="entry name" value="Euk-type_GlcNAc_Kinase"/>
</dbReference>
<proteinExistence type="predicted"/>
<evidence type="ECO:0000313" key="3">
    <source>
        <dbReference type="Proteomes" id="UP000177097"/>
    </source>
</evidence>
<dbReference type="EMBL" id="MGDX01000017">
    <property type="protein sequence ID" value="OGL71158.1"/>
    <property type="molecule type" value="Genomic_DNA"/>
</dbReference>
<reference evidence="2 3" key="1">
    <citation type="journal article" date="2016" name="Nat. Commun.">
        <title>Thousands of microbial genomes shed light on interconnected biogeochemical processes in an aquifer system.</title>
        <authorList>
            <person name="Anantharaman K."/>
            <person name="Brown C.T."/>
            <person name="Hug L.A."/>
            <person name="Sharon I."/>
            <person name="Castelle C.J."/>
            <person name="Probst A.J."/>
            <person name="Thomas B.C."/>
            <person name="Singh A."/>
            <person name="Wilkins M.J."/>
            <person name="Karaoz U."/>
            <person name="Brodie E.L."/>
            <person name="Williams K.H."/>
            <person name="Hubbard S.S."/>
            <person name="Banfield J.F."/>
        </authorList>
    </citation>
    <scope>NUCLEOTIDE SEQUENCE [LARGE SCALE GENOMIC DNA]</scope>
</reference>
<dbReference type="SUPFAM" id="SSF53067">
    <property type="entry name" value="Actin-like ATPase domain"/>
    <property type="match status" value="2"/>
</dbReference>
<protein>
    <recommendedName>
        <fullName evidence="1">ATPase BadF/BadG/BcrA/BcrD type domain-containing protein</fullName>
    </recommendedName>
</protein>
<evidence type="ECO:0000259" key="1">
    <source>
        <dbReference type="Pfam" id="PF01869"/>
    </source>
</evidence>
<feature type="domain" description="ATPase BadF/BadG/BcrA/BcrD type" evidence="1">
    <location>
        <begin position="11"/>
        <end position="277"/>
    </location>
</feature>
<gene>
    <name evidence="2" type="ORF">A3C17_01460</name>
</gene>
<dbReference type="CDD" id="cd24007">
    <property type="entry name" value="ASKHA_NBD_eukNAGK-like"/>
    <property type="match status" value="1"/>
</dbReference>
<dbReference type="AlphaFoldDB" id="A0A1F7U023"/>
<dbReference type="Proteomes" id="UP000177097">
    <property type="component" value="Unassembled WGS sequence"/>
</dbReference>
<dbReference type="InterPro" id="IPR043129">
    <property type="entry name" value="ATPase_NBD"/>
</dbReference>
<dbReference type="Pfam" id="PF01869">
    <property type="entry name" value="BcrAD_BadFG"/>
    <property type="match status" value="1"/>
</dbReference>
<accession>A0A1F7U023</accession>
<comment type="caution">
    <text evidence="2">The sequence shown here is derived from an EMBL/GenBank/DDBJ whole genome shotgun (WGS) entry which is preliminary data.</text>
</comment>
<evidence type="ECO:0000313" key="2">
    <source>
        <dbReference type="EMBL" id="OGL71158.1"/>
    </source>
</evidence>
<organism evidence="2 3">
    <name type="scientific">Candidatus Uhrbacteria bacterium RIFCSPHIGHO2_02_FULL_53_13</name>
    <dbReference type="NCBI Taxonomy" id="1802389"/>
    <lineage>
        <taxon>Bacteria</taxon>
        <taxon>Candidatus Uhriibacteriota</taxon>
    </lineage>
</organism>
<dbReference type="STRING" id="1802389.A3C17_01460"/>
<name>A0A1F7U023_9BACT</name>
<dbReference type="Gene3D" id="3.30.420.40">
    <property type="match status" value="2"/>
</dbReference>
<sequence>MRYTLPMMYLLGIDIGGTKHHLRARPNTGRDVDFIVPSNGNLYALGAVGMVKELSAHVATLKRKLRAPVKFSGVAIGMSGLDDVRAERAVHRELVKHGWWKNADPDRRRLVNDIQIGMRAGTSSHHGIAIISGTGSNGYAIDQSGKEAWVSGRGMHMSDEGSGFWIGVECLRAVRKAEDGRGQSTKLSHLVFRQFKVQSTAELLSIIYSQSFGKRDLAELNILAEQAATEGDRTAATILDEAANELLLMAVTLHKNLSFGRDRVDTVLIGGTINNNAEFQRRFLAGARRLRWMNPILLTEAPVEGALKLLEG</sequence>